<dbReference type="EMBL" id="CYRX01000031">
    <property type="protein sequence ID" value="CUH61400.1"/>
    <property type="molecule type" value="Genomic_DNA"/>
</dbReference>
<dbReference type="GO" id="GO:0004540">
    <property type="term" value="F:RNA nuclease activity"/>
    <property type="evidence" value="ECO:0007669"/>
    <property type="project" value="InterPro"/>
</dbReference>
<feature type="domain" description="NYN" evidence="2">
    <location>
        <begin position="7"/>
        <end position="166"/>
    </location>
</feature>
<protein>
    <submittedName>
        <fullName evidence="3">NYN domain protein</fullName>
    </submittedName>
</protein>
<organism evidence="3 4">
    <name type="scientific">Thalassobacter stenotrophicus</name>
    <dbReference type="NCBI Taxonomy" id="266809"/>
    <lineage>
        <taxon>Bacteria</taxon>
        <taxon>Pseudomonadati</taxon>
        <taxon>Pseudomonadota</taxon>
        <taxon>Alphaproteobacteria</taxon>
        <taxon>Rhodobacterales</taxon>
        <taxon>Roseobacteraceae</taxon>
        <taxon>Thalassobacter</taxon>
    </lineage>
</organism>
<dbReference type="eggNOG" id="COG1432">
    <property type="taxonomic scope" value="Bacteria"/>
</dbReference>
<sequence length="197" mass="22300">MFYKGERIAVFIDGANFFSAAKALNFEIDYRLLREEFMRRGKLVRMSYHIALLENDEFTTLRPLVDWLCYNGYSVASKTAREYTDPQGRRKVKSNVAIDIAVASLELSPHVDHIVLFSGDGDLRPLVEEAIKRTGVRVSIVSTIRSQPSMISDELRRTADNFIELDQLKAVISRPARQHTAAEHDEPENELAEAAAS</sequence>
<dbReference type="AlphaFoldDB" id="A0A0P1F1R1"/>
<dbReference type="PANTHER" id="PTHR35458:SF2">
    <property type="entry name" value="SLR0755 PROTEIN"/>
    <property type="match status" value="1"/>
</dbReference>
<dbReference type="Gene3D" id="3.40.50.1010">
    <property type="entry name" value="5'-nuclease"/>
    <property type="match status" value="1"/>
</dbReference>
<feature type="region of interest" description="Disordered" evidence="1">
    <location>
        <begin position="175"/>
        <end position="197"/>
    </location>
</feature>
<evidence type="ECO:0000313" key="3">
    <source>
        <dbReference type="EMBL" id="CUH61400.1"/>
    </source>
</evidence>
<dbReference type="InterPro" id="IPR021139">
    <property type="entry name" value="NYN"/>
</dbReference>
<dbReference type="Pfam" id="PF01936">
    <property type="entry name" value="NYN"/>
    <property type="match status" value="1"/>
</dbReference>
<evidence type="ECO:0000313" key="4">
    <source>
        <dbReference type="Proteomes" id="UP000051298"/>
    </source>
</evidence>
<proteinExistence type="predicted"/>
<name>A0A0P1F1R1_9RHOB</name>
<dbReference type="CDD" id="cd10911">
    <property type="entry name" value="PIN_LabA"/>
    <property type="match status" value="1"/>
</dbReference>
<evidence type="ECO:0000259" key="2">
    <source>
        <dbReference type="Pfam" id="PF01936"/>
    </source>
</evidence>
<dbReference type="STRING" id="266809.PM03_11925"/>
<evidence type="ECO:0000256" key="1">
    <source>
        <dbReference type="SAM" id="MobiDB-lite"/>
    </source>
</evidence>
<reference evidence="3 4" key="1">
    <citation type="submission" date="2015-09" db="EMBL/GenBank/DDBJ databases">
        <authorList>
            <consortium name="Swine Surveillance"/>
        </authorList>
    </citation>
    <scope>NUCLEOTIDE SEQUENCE [LARGE SCALE GENOMIC DNA]</scope>
    <source>
        <strain evidence="3 4">CECT 5294</strain>
    </source>
</reference>
<accession>A0A0P1F1R1</accession>
<dbReference type="InterPro" id="IPR047140">
    <property type="entry name" value="LabA"/>
</dbReference>
<gene>
    <name evidence="3" type="ORF">THS5294_02708</name>
</gene>
<dbReference type="Proteomes" id="UP000051298">
    <property type="component" value="Unassembled WGS sequence"/>
</dbReference>
<dbReference type="PANTHER" id="PTHR35458">
    <property type="entry name" value="SLR0755 PROTEIN"/>
    <property type="match status" value="1"/>
</dbReference>
<dbReference type="RefSeq" id="WP_058124152.1">
    <property type="nucleotide sequence ID" value="NZ_CYRX01000031.1"/>
</dbReference>